<evidence type="ECO:0000256" key="2">
    <source>
        <dbReference type="RuleBase" id="RU369057"/>
    </source>
</evidence>
<protein>
    <recommendedName>
        <fullName evidence="2">26S proteasome complex subunit SEM1</fullName>
    </recommendedName>
</protein>
<comment type="function">
    <text evidence="2">Component of the 26S proteasome, a multiprotein complex involved in the ATP-dependent degradation of ubiquitinated proteins.</text>
</comment>
<keyword evidence="5" id="KW-1185">Reference proteome</keyword>
<feature type="compositionally biased region" description="Acidic residues" evidence="3">
    <location>
        <begin position="58"/>
        <end position="80"/>
    </location>
</feature>
<dbReference type="EMBL" id="BAABUJ010000004">
    <property type="protein sequence ID" value="GAA5794726.1"/>
    <property type="molecule type" value="Genomic_DNA"/>
</dbReference>
<dbReference type="Proteomes" id="UP001476247">
    <property type="component" value="Unassembled WGS sequence"/>
</dbReference>
<dbReference type="PANTHER" id="PTHR16771">
    <property type="entry name" value="26 PROTEASOME COMPLEX SUBUNIT DSS1"/>
    <property type="match status" value="1"/>
</dbReference>
<dbReference type="SMART" id="SM01385">
    <property type="entry name" value="DSS1_SEM1"/>
    <property type="match status" value="1"/>
</dbReference>
<evidence type="ECO:0000313" key="5">
    <source>
        <dbReference type="Proteomes" id="UP001476247"/>
    </source>
</evidence>
<keyword evidence="2" id="KW-0647">Proteasome</keyword>
<reference evidence="4 5" key="1">
    <citation type="submission" date="2024-04" db="EMBL/GenBank/DDBJ databases">
        <title>genome sequences of Mucor flavus KT1a and Helicostylum pulchrum KT1b strains isolation_sourced from the surface of a dry-aged beef.</title>
        <authorList>
            <person name="Toyotome T."/>
            <person name="Hosono M."/>
            <person name="Torimaru M."/>
            <person name="Fukuda K."/>
            <person name="Mikami N."/>
        </authorList>
    </citation>
    <scope>NUCLEOTIDE SEQUENCE [LARGE SCALE GENOMIC DNA]</scope>
    <source>
        <strain evidence="4 5">KT1b</strain>
    </source>
</reference>
<dbReference type="InterPro" id="IPR007834">
    <property type="entry name" value="DSS1_SEM1"/>
</dbReference>
<proteinExistence type="inferred from homology"/>
<comment type="subcellular location">
    <subcellularLocation>
        <location evidence="2">Nucleus</location>
    </subcellularLocation>
</comment>
<accession>A0ABP9XIX8</accession>
<comment type="similarity">
    <text evidence="1 2">Belongs to the DSS1/SEM1 family.</text>
</comment>
<dbReference type="Pfam" id="PF05160">
    <property type="entry name" value="DSS1_SEM1"/>
    <property type="match status" value="1"/>
</dbReference>
<evidence type="ECO:0000256" key="3">
    <source>
        <dbReference type="SAM" id="MobiDB-lite"/>
    </source>
</evidence>
<keyword evidence="2" id="KW-0539">Nucleus</keyword>
<sequence length="102" mass="12048">MSNTVPLPQKDKPLQEEPAKKNGQLGALEEDDEFEEFEAEGINNHERQRKNFTKQTIEWEDKDEEQTDDNLWEDNWDDDDIEPDFATVLQNESRVEPEPMNI</sequence>
<evidence type="ECO:0000313" key="4">
    <source>
        <dbReference type="EMBL" id="GAA5794726.1"/>
    </source>
</evidence>
<comment type="caution">
    <text evidence="4">The sequence shown here is derived from an EMBL/GenBank/DDBJ whole genome shotgun (WGS) entry which is preliminary data.</text>
</comment>
<name>A0ABP9XIX8_9FUNG</name>
<organism evidence="4 5">
    <name type="scientific">Helicostylum pulchrum</name>
    <dbReference type="NCBI Taxonomy" id="562976"/>
    <lineage>
        <taxon>Eukaryota</taxon>
        <taxon>Fungi</taxon>
        <taxon>Fungi incertae sedis</taxon>
        <taxon>Mucoromycota</taxon>
        <taxon>Mucoromycotina</taxon>
        <taxon>Mucoromycetes</taxon>
        <taxon>Mucorales</taxon>
        <taxon>Mucorineae</taxon>
        <taxon>Mucoraceae</taxon>
        <taxon>Helicostylum</taxon>
    </lineage>
</organism>
<feature type="region of interest" description="Disordered" evidence="3">
    <location>
        <begin position="53"/>
        <end position="80"/>
    </location>
</feature>
<gene>
    <name evidence="4" type="ORF">HPULCUR_000072</name>
</gene>
<dbReference type="PANTHER" id="PTHR16771:SF0">
    <property type="entry name" value="26S PROTEASOME COMPLEX SUBUNIT SEM1"/>
    <property type="match status" value="1"/>
</dbReference>
<evidence type="ECO:0000256" key="1">
    <source>
        <dbReference type="ARBA" id="ARBA00034491"/>
    </source>
</evidence>
<feature type="region of interest" description="Disordered" evidence="3">
    <location>
        <begin position="1"/>
        <end position="33"/>
    </location>
</feature>
<feature type="compositionally biased region" description="Basic and acidic residues" evidence="3">
    <location>
        <begin position="9"/>
        <end position="20"/>
    </location>
</feature>